<reference evidence="2 3" key="1">
    <citation type="journal article" date="2017" name="Biotechnol. Biofuels">
        <title>Differential beta-glucosidase expression as a function of carbon source availability in Talaromyces amestolkiae: a genomic and proteomic approach.</title>
        <authorList>
            <person name="de Eugenio L.I."/>
            <person name="Mendez-Liter J.A."/>
            <person name="Nieto-Dominguez M."/>
            <person name="Alonso L."/>
            <person name="Gil-Munoz J."/>
            <person name="Barriuso J."/>
            <person name="Prieto A."/>
            <person name="Martinez M.J."/>
        </authorList>
    </citation>
    <scope>NUCLEOTIDE SEQUENCE [LARGE SCALE GENOMIC DNA]</scope>
    <source>
        <strain evidence="2 3">CIB</strain>
    </source>
</reference>
<comment type="caution">
    <text evidence="2">The sequence shown here is derived from an EMBL/GenBank/DDBJ whole genome shotgun (WGS) entry which is preliminary data.</text>
</comment>
<gene>
    <name evidence="2" type="ORF">BHQ10_009326</name>
</gene>
<protein>
    <submittedName>
        <fullName evidence="2">Uncharacterized protein</fullName>
    </submittedName>
</protein>
<evidence type="ECO:0000313" key="3">
    <source>
        <dbReference type="Proteomes" id="UP000249363"/>
    </source>
</evidence>
<keyword evidence="3" id="KW-1185">Reference proteome</keyword>
<dbReference type="EMBL" id="MIKG01000023">
    <property type="protein sequence ID" value="RAO73314.1"/>
    <property type="molecule type" value="Genomic_DNA"/>
</dbReference>
<organism evidence="2 3">
    <name type="scientific">Talaromyces amestolkiae</name>
    <dbReference type="NCBI Taxonomy" id="1196081"/>
    <lineage>
        <taxon>Eukaryota</taxon>
        <taxon>Fungi</taxon>
        <taxon>Dikarya</taxon>
        <taxon>Ascomycota</taxon>
        <taxon>Pezizomycotina</taxon>
        <taxon>Eurotiomycetes</taxon>
        <taxon>Eurotiomycetidae</taxon>
        <taxon>Eurotiales</taxon>
        <taxon>Trichocomaceae</taxon>
        <taxon>Talaromyces</taxon>
        <taxon>Talaromyces sect. Talaromyces</taxon>
    </lineage>
</organism>
<dbReference type="OrthoDB" id="4226568at2759"/>
<dbReference type="RefSeq" id="XP_040737828.1">
    <property type="nucleotide sequence ID" value="XM_040882230.1"/>
</dbReference>
<evidence type="ECO:0000313" key="2">
    <source>
        <dbReference type="EMBL" id="RAO73314.1"/>
    </source>
</evidence>
<accession>A0A364LBX6</accession>
<dbReference type="GeneID" id="63798540"/>
<name>A0A364LBX6_TALAM</name>
<dbReference type="AlphaFoldDB" id="A0A364LBX6"/>
<proteinExistence type="predicted"/>
<feature type="region of interest" description="Disordered" evidence="1">
    <location>
        <begin position="49"/>
        <end position="102"/>
    </location>
</feature>
<feature type="compositionally biased region" description="Low complexity" evidence="1">
    <location>
        <begin position="68"/>
        <end position="82"/>
    </location>
</feature>
<dbReference type="Proteomes" id="UP000249363">
    <property type="component" value="Unassembled WGS sequence"/>
</dbReference>
<evidence type="ECO:0000256" key="1">
    <source>
        <dbReference type="SAM" id="MobiDB-lite"/>
    </source>
</evidence>
<sequence>MTYKTNYELWNPALTSRRPSQMSDIDLVLSQTYPHVAMLPYMQCQHCNYEEPEETNNNNNDDNDEHPSSPTSFITTFSSSSIGSEDNGDALSTTTSSPHGWLCLDNRKRSKIRRRLRQLLKRSN</sequence>